<organism evidence="1 2">
    <name type="scientific">Racocetra persica</name>
    <dbReference type="NCBI Taxonomy" id="160502"/>
    <lineage>
        <taxon>Eukaryota</taxon>
        <taxon>Fungi</taxon>
        <taxon>Fungi incertae sedis</taxon>
        <taxon>Mucoromycota</taxon>
        <taxon>Glomeromycotina</taxon>
        <taxon>Glomeromycetes</taxon>
        <taxon>Diversisporales</taxon>
        <taxon>Gigasporaceae</taxon>
        <taxon>Racocetra</taxon>
    </lineage>
</organism>
<accession>A0ACA9PJN9</accession>
<evidence type="ECO:0000313" key="1">
    <source>
        <dbReference type="EMBL" id="CAG8707509.1"/>
    </source>
</evidence>
<name>A0ACA9PJN9_9GLOM</name>
<reference evidence="1" key="1">
    <citation type="submission" date="2021-06" db="EMBL/GenBank/DDBJ databases">
        <authorList>
            <person name="Kallberg Y."/>
            <person name="Tangrot J."/>
            <person name="Rosling A."/>
        </authorList>
    </citation>
    <scope>NUCLEOTIDE SEQUENCE</scope>
    <source>
        <strain evidence="1">MA461A</strain>
    </source>
</reference>
<dbReference type="Proteomes" id="UP000789920">
    <property type="component" value="Unassembled WGS sequence"/>
</dbReference>
<sequence>MSWMQTINPSTNIKNVKCTICFQIEVEYQRKQEKDQIHEIEKEEFIPSKKLKVTTKIEEFNFNKIERTEIEQMKQEITNLKKLAIEQSENIKYLAKAIKIYQEMNNILHLDNIELKRKFKNLEKRDYLIRARQIAVWRNQAVTE</sequence>
<keyword evidence="2" id="KW-1185">Reference proteome</keyword>
<dbReference type="EMBL" id="CAJVQC010020367">
    <property type="protein sequence ID" value="CAG8707509.1"/>
    <property type="molecule type" value="Genomic_DNA"/>
</dbReference>
<proteinExistence type="predicted"/>
<evidence type="ECO:0000313" key="2">
    <source>
        <dbReference type="Proteomes" id="UP000789920"/>
    </source>
</evidence>
<gene>
    <name evidence="1" type="ORF">RPERSI_LOCUS10320</name>
</gene>
<protein>
    <submittedName>
        <fullName evidence="1">2382_t:CDS:1</fullName>
    </submittedName>
</protein>
<comment type="caution">
    <text evidence="1">The sequence shown here is derived from an EMBL/GenBank/DDBJ whole genome shotgun (WGS) entry which is preliminary data.</text>
</comment>